<accession>A0ABQ8FAK4</accession>
<gene>
    <name evidence="1" type="ORF">BASA50_006197</name>
</gene>
<name>A0ABQ8FAK4_9FUNG</name>
<proteinExistence type="predicted"/>
<dbReference type="Proteomes" id="UP001648503">
    <property type="component" value="Unassembled WGS sequence"/>
</dbReference>
<dbReference type="PANTHER" id="PTHR28532">
    <property type="entry name" value="GEO13458P1"/>
    <property type="match status" value="1"/>
</dbReference>
<reference evidence="1 2" key="1">
    <citation type="submission" date="2021-02" db="EMBL/GenBank/DDBJ databases">
        <title>Variation within the Batrachochytrium salamandrivorans European outbreak.</title>
        <authorList>
            <person name="Kelly M."/>
            <person name="Pasmans F."/>
            <person name="Shea T.P."/>
            <person name="Munoz J.F."/>
            <person name="Carranza S."/>
            <person name="Cuomo C.A."/>
            <person name="Martel A."/>
        </authorList>
    </citation>
    <scope>NUCLEOTIDE SEQUENCE [LARGE SCALE GENOMIC DNA]</scope>
    <source>
        <strain evidence="1 2">AMFP18/2</strain>
    </source>
</reference>
<protein>
    <recommendedName>
        <fullName evidence="3">Essential protein Yae1 N-terminal domain-containing protein</fullName>
    </recommendedName>
</protein>
<evidence type="ECO:0008006" key="3">
    <source>
        <dbReference type="Google" id="ProtNLM"/>
    </source>
</evidence>
<evidence type="ECO:0000313" key="1">
    <source>
        <dbReference type="EMBL" id="KAH6594935.1"/>
    </source>
</evidence>
<dbReference type="InterPro" id="IPR052436">
    <property type="entry name" value="LTO1_adapter"/>
</dbReference>
<keyword evidence="2" id="KW-1185">Reference proteome</keyword>
<evidence type="ECO:0000313" key="2">
    <source>
        <dbReference type="Proteomes" id="UP001648503"/>
    </source>
</evidence>
<dbReference type="PANTHER" id="PTHR28532:SF1">
    <property type="entry name" value="ORAL CANCER OVEREXPRESSED 1"/>
    <property type="match status" value="1"/>
</dbReference>
<dbReference type="EMBL" id="JAFCIX010000325">
    <property type="protein sequence ID" value="KAH6594935.1"/>
    <property type="molecule type" value="Genomic_DNA"/>
</dbReference>
<comment type="caution">
    <text evidence="1">The sequence shown here is derived from an EMBL/GenBank/DDBJ whole genome shotgun (WGS) entry which is preliminary data.</text>
</comment>
<organism evidence="1 2">
    <name type="scientific">Batrachochytrium salamandrivorans</name>
    <dbReference type="NCBI Taxonomy" id="1357716"/>
    <lineage>
        <taxon>Eukaryota</taxon>
        <taxon>Fungi</taxon>
        <taxon>Fungi incertae sedis</taxon>
        <taxon>Chytridiomycota</taxon>
        <taxon>Chytridiomycota incertae sedis</taxon>
        <taxon>Chytridiomycetes</taxon>
        <taxon>Rhizophydiales</taxon>
        <taxon>Rhizophydiales incertae sedis</taxon>
        <taxon>Batrachochytrium</taxon>
    </lineage>
</organism>
<sequence>MDSTQEIEGVDTLLHIETMFEASGWDDGYRDGTDMGLLEGRIFGSDKGFQFGIETGFYAGFSEMWRALADAHLPEATRVLPLKALKQLELLSETESKFPRENCADMDLQLEMDRLRGKYRTVTALLKVVEPGFRPTSNGLSF</sequence>